<organism evidence="1 2">
    <name type="scientific">Paenochrobactrum gallinarii</name>
    <dbReference type="NCBI Taxonomy" id="643673"/>
    <lineage>
        <taxon>Bacteria</taxon>
        <taxon>Pseudomonadati</taxon>
        <taxon>Pseudomonadota</taxon>
        <taxon>Alphaproteobacteria</taxon>
        <taxon>Hyphomicrobiales</taxon>
        <taxon>Brucellaceae</taxon>
        <taxon>Paenochrobactrum</taxon>
    </lineage>
</organism>
<protein>
    <submittedName>
        <fullName evidence="1">Uncharacterized protein</fullName>
    </submittedName>
</protein>
<evidence type="ECO:0000313" key="1">
    <source>
        <dbReference type="EMBL" id="MBB6260862.1"/>
    </source>
</evidence>
<name>A0A841LWC9_9HYPH</name>
<accession>A0A841LWC9</accession>
<evidence type="ECO:0000313" key="2">
    <source>
        <dbReference type="Proteomes" id="UP000555393"/>
    </source>
</evidence>
<keyword evidence="2" id="KW-1185">Reference proteome</keyword>
<dbReference type="AlphaFoldDB" id="A0A841LWC9"/>
<dbReference type="RefSeq" id="WP_184221658.1">
    <property type="nucleotide sequence ID" value="NZ_JACIIU010000004.1"/>
</dbReference>
<dbReference type="EMBL" id="JACIIU010000004">
    <property type="protein sequence ID" value="MBB6260862.1"/>
    <property type="molecule type" value="Genomic_DNA"/>
</dbReference>
<sequence>MIIKAMHLKVPESDYGNGDKQRLTNDKLATYIISDDNEKRDLEANEYAVFQAG</sequence>
<reference evidence="1 2" key="1">
    <citation type="submission" date="2020-08" db="EMBL/GenBank/DDBJ databases">
        <title>Genomic Encyclopedia of Type Strains, Phase IV (KMG-IV): sequencing the most valuable type-strain genomes for metagenomic binning, comparative biology and taxonomic classification.</title>
        <authorList>
            <person name="Goeker M."/>
        </authorList>
    </citation>
    <scope>NUCLEOTIDE SEQUENCE [LARGE SCALE GENOMIC DNA]</scope>
    <source>
        <strain evidence="1 2">DSM 22336</strain>
    </source>
</reference>
<gene>
    <name evidence="1" type="ORF">FHS77_001403</name>
</gene>
<comment type="caution">
    <text evidence="1">The sequence shown here is derived from an EMBL/GenBank/DDBJ whole genome shotgun (WGS) entry which is preliminary data.</text>
</comment>
<proteinExistence type="predicted"/>
<dbReference type="Proteomes" id="UP000555393">
    <property type="component" value="Unassembled WGS sequence"/>
</dbReference>